<gene>
    <name evidence="2" type="ORF">NDU88_003159</name>
</gene>
<evidence type="ECO:0000313" key="2">
    <source>
        <dbReference type="EMBL" id="KAJ1105754.1"/>
    </source>
</evidence>
<feature type="region of interest" description="Disordered" evidence="1">
    <location>
        <begin position="94"/>
        <end position="116"/>
    </location>
</feature>
<keyword evidence="3" id="KW-1185">Reference proteome</keyword>
<dbReference type="AlphaFoldDB" id="A0AAV7MTH0"/>
<protein>
    <submittedName>
        <fullName evidence="2">Uncharacterized protein</fullName>
    </submittedName>
</protein>
<sequence length="156" mass="17053">MFVSFVGEEVGSNHETRQRDLPCAAWPGFTEGLRSAGGASSHCSPSFAGDPGCHHSNPSAGSSRARGKRRDSRRRRACTVPALCSPLLAPPLPPHGIPSARVPLRTGSPPTSDRQTLVRETRDARRWCFRCPASLPLSFLHFRFRSLVPLEIVEDL</sequence>
<dbReference type="EMBL" id="JANPWB010000013">
    <property type="protein sequence ID" value="KAJ1105754.1"/>
    <property type="molecule type" value="Genomic_DNA"/>
</dbReference>
<accession>A0AAV7MTH0</accession>
<evidence type="ECO:0000313" key="3">
    <source>
        <dbReference type="Proteomes" id="UP001066276"/>
    </source>
</evidence>
<evidence type="ECO:0000256" key="1">
    <source>
        <dbReference type="SAM" id="MobiDB-lite"/>
    </source>
</evidence>
<comment type="caution">
    <text evidence="2">The sequence shown here is derived from an EMBL/GenBank/DDBJ whole genome shotgun (WGS) entry which is preliminary data.</text>
</comment>
<name>A0AAV7MTH0_PLEWA</name>
<proteinExistence type="predicted"/>
<feature type="compositionally biased region" description="Basic residues" evidence="1">
    <location>
        <begin position="65"/>
        <end position="75"/>
    </location>
</feature>
<organism evidence="2 3">
    <name type="scientific">Pleurodeles waltl</name>
    <name type="common">Iberian ribbed newt</name>
    <dbReference type="NCBI Taxonomy" id="8319"/>
    <lineage>
        <taxon>Eukaryota</taxon>
        <taxon>Metazoa</taxon>
        <taxon>Chordata</taxon>
        <taxon>Craniata</taxon>
        <taxon>Vertebrata</taxon>
        <taxon>Euteleostomi</taxon>
        <taxon>Amphibia</taxon>
        <taxon>Batrachia</taxon>
        <taxon>Caudata</taxon>
        <taxon>Salamandroidea</taxon>
        <taxon>Salamandridae</taxon>
        <taxon>Pleurodelinae</taxon>
        <taxon>Pleurodeles</taxon>
    </lineage>
</organism>
<feature type="region of interest" description="Disordered" evidence="1">
    <location>
        <begin position="50"/>
        <end position="75"/>
    </location>
</feature>
<dbReference type="Proteomes" id="UP001066276">
    <property type="component" value="Chromosome 9"/>
</dbReference>
<reference evidence="2" key="1">
    <citation type="journal article" date="2022" name="bioRxiv">
        <title>Sequencing and chromosome-scale assembly of the giantPleurodeles waltlgenome.</title>
        <authorList>
            <person name="Brown T."/>
            <person name="Elewa A."/>
            <person name="Iarovenko S."/>
            <person name="Subramanian E."/>
            <person name="Araus A.J."/>
            <person name="Petzold A."/>
            <person name="Susuki M."/>
            <person name="Suzuki K.-i.T."/>
            <person name="Hayashi T."/>
            <person name="Toyoda A."/>
            <person name="Oliveira C."/>
            <person name="Osipova E."/>
            <person name="Leigh N.D."/>
            <person name="Simon A."/>
            <person name="Yun M.H."/>
        </authorList>
    </citation>
    <scope>NUCLEOTIDE SEQUENCE</scope>
    <source>
        <strain evidence="2">20211129_DDA</strain>
        <tissue evidence="2">Liver</tissue>
    </source>
</reference>